<evidence type="ECO:0000313" key="10">
    <source>
        <dbReference type="Proteomes" id="UP000184452"/>
    </source>
</evidence>
<dbReference type="PIRSF" id="PIRSF006648">
    <property type="entry name" value="DrrB"/>
    <property type="match status" value="1"/>
</dbReference>
<dbReference type="InterPro" id="IPR047817">
    <property type="entry name" value="ABC2_TM_bact-type"/>
</dbReference>
<evidence type="ECO:0000313" key="9">
    <source>
        <dbReference type="EMBL" id="SHK62406.1"/>
    </source>
</evidence>
<dbReference type="InterPro" id="IPR013525">
    <property type="entry name" value="ABC2_TM"/>
</dbReference>
<keyword evidence="3 6" id="KW-1133">Transmembrane helix</keyword>
<protein>
    <recommendedName>
        <fullName evidence="6">Transport permease protein</fullName>
    </recommendedName>
</protein>
<dbReference type="PRINTS" id="PR00164">
    <property type="entry name" value="ABC2TRNSPORT"/>
</dbReference>
<evidence type="ECO:0000256" key="3">
    <source>
        <dbReference type="ARBA" id="ARBA00022989"/>
    </source>
</evidence>
<comment type="similarity">
    <text evidence="6">Belongs to the ABC-2 integral membrane protein family.</text>
</comment>
<evidence type="ECO:0000256" key="2">
    <source>
        <dbReference type="ARBA" id="ARBA00022692"/>
    </source>
</evidence>
<dbReference type="RefSeq" id="WP_245833489.1">
    <property type="nucleotide sequence ID" value="NZ_FQZK01000025.1"/>
</dbReference>
<comment type="subcellular location">
    <subcellularLocation>
        <location evidence="6">Cell membrane</location>
        <topology evidence="6">Multi-pass membrane protein</topology>
    </subcellularLocation>
    <subcellularLocation>
        <location evidence="1">Membrane</location>
        <topology evidence="1">Multi-pass membrane protein</topology>
    </subcellularLocation>
</comment>
<feature type="domain" description="ABC transmembrane type-2" evidence="8">
    <location>
        <begin position="50"/>
        <end position="277"/>
    </location>
</feature>
<dbReference type="GO" id="GO:0046677">
    <property type="term" value="P:response to antibiotic"/>
    <property type="evidence" value="ECO:0007669"/>
    <property type="project" value="UniProtKB-KW"/>
</dbReference>
<dbReference type="STRING" id="758803.SAMN05421803_12552"/>
<dbReference type="EMBL" id="FQZK01000025">
    <property type="protein sequence ID" value="SHK62406.1"/>
    <property type="molecule type" value="Genomic_DNA"/>
</dbReference>
<dbReference type="GO" id="GO:0043190">
    <property type="term" value="C:ATP-binding cassette (ABC) transporter complex"/>
    <property type="evidence" value="ECO:0007669"/>
    <property type="project" value="InterPro"/>
</dbReference>
<keyword evidence="2 6" id="KW-0812">Transmembrane</keyword>
<organism evidence="9 10">
    <name type="scientific">Nocardiopsis flavescens</name>
    <dbReference type="NCBI Taxonomy" id="758803"/>
    <lineage>
        <taxon>Bacteria</taxon>
        <taxon>Bacillati</taxon>
        <taxon>Actinomycetota</taxon>
        <taxon>Actinomycetes</taxon>
        <taxon>Streptosporangiales</taxon>
        <taxon>Nocardiopsidaceae</taxon>
        <taxon>Nocardiopsis</taxon>
    </lineage>
</organism>
<dbReference type="InterPro" id="IPR051784">
    <property type="entry name" value="Nod_factor_ABC_transporter"/>
</dbReference>
<dbReference type="PANTHER" id="PTHR43229">
    <property type="entry name" value="NODULATION PROTEIN J"/>
    <property type="match status" value="1"/>
</dbReference>
<feature type="transmembrane region" description="Helical" evidence="6">
    <location>
        <begin position="197"/>
        <end position="216"/>
    </location>
</feature>
<evidence type="ECO:0000256" key="1">
    <source>
        <dbReference type="ARBA" id="ARBA00004141"/>
    </source>
</evidence>
<keyword evidence="6" id="KW-0813">Transport</keyword>
<dbReference type="GO" id="GO:0140359">
    <property type="term" value="F:ABC-type transporter activity"/>
    <property type="evidence" value="ECO:0007669"/>
    <property type="project" value="InterPro"/>
</dbReference>
<name>A0A1M6TZN4_9ACTN</name>
<keyword evidence="5" id="KW-0046">Antibiotic resistance</keyword>
<keyword evidence="4 6" id="KW-0472">Membrane</keyword>
<dbReference type="InterPro" id="IPR000412">
    <property type="entry name" value="ABC_2_transport"/>
</dbReference>
<feature type="transmembrane region" description="Helical" evidence="6">
    <location>
        <begin position="61"/>
        <end position="83"/>
    </location>
</feature>
<dbReference type="PROSITE" id="PS51012">
    <property type="entry name" value="ABC_TM2"/>
    <property type="match status" value="1"/>
</dbReference>
<keyword evidence="10" id="KW-1185">Reference proteome</keyword>
<gene>
    <name evidence="9" type="ORF">SAMN05421803_12552</name>
</gene>
<feature type="transmembrane region" description="Helical" evidence="6">
    <location>
        <begin position="138"/>
        <end position="158"/>
    </location>
</feature>
<dbReference type="AlphaFoldDB" id="A0A1M6TZN4"/>
<evidence type="ECO:0000259" key="8">
    <source>
        <dbReference type="PROSITE" id="PS51012"/>
    </source>
</evidence>
<evidence type="ECO:0000256" key="7">
    <source>
        <dbReference type="SAM" id="MobiDB-lite"/>
    </source>
</evidence>
<reference evidence="9 10" key="1">
    <citation type="submission" date="2016-11" db="EMBL/GenBank/DDBJ databases">
        <authorList>
            <person name="Jaros S."/>
            <person name="Januszkiewicz K."/>
            <person name="Wedrychowicz H."/>
        </authorList>
    </citation>
    <scope>NUCLEOTIDE SEQUENCE [LARGE SCALE GENOMIC DNA]</scope>
    <source>
        <strain evidence="9 10">CGMCC 4.5723</strain>
    </source>
</reference>
<proteinExistence type="inferred from homology"/>
<feature type="transmembrane region" description="Helical" evidence="6">
    <location>
        <begin position="252"/>
        <end position="270"/>
    </location>
</feature>
<evidence type="ECO:0000256" key="5">
    <source>
        <dbReference type="ARBA" id="ARBA00023251"/>
    </source>
</evidence>
<accession>A0A1M6TZN4</accession>
<dbReference type="Proteomes" id="UP000184452">
    <property type="component" value="Unassembled WGS sequence"/>
</dbReference>
<evidence type="ECO:0000256" key="4">
    <source>
        <dbReference type="ARBA" id="ARBA00023136"/>
    </source>
</evidence>
<feature type="transmembrane region" description="Helical" evidence="6">
    <location>
        <begin position="164"/>
        <end position="185"/>
    </location>
</feature>
<keyword evidence="6" id="KW-1003">Cell membrane</keyword>
<feature type="transmembrane region" description="Helical" evidence="6">
    <location>
        <begin position="89"/>
        <end position="109"/>
    </location>
</feature>
<dbReference type="PANTHER" id="PTHR43229:SF2">
    <property type="entry name" value="NODULATION PROTEIN J"/>
    <property type="match status" value="1"/>
</dbReference>
<feature type="region of interest" description="Disordered" evidence="7">
    <location>
        <begin position="1"/>
        <end position="22"/>
    </location>
</feature>
<evidence type="ECO:0000256" key="6">
    <source>
        <dbReference type="RuleBase" id="RU361157"/>
    </source>
</evidence>
<sequence length="280" mass="30429">MSTDPTDARRLRDREDARPERHARPGRFEADAVLGVVAREWILYGRSWRATTFAAVVEPTLYLLCFGFGMGALIGTLAGFSYIDFLGTGIVAVSVMFQSMMPAVINTFIKRRFLHTYEGILAAPVDVRELVTGEALWLGMRAGVYGCVPLLVAMGFGLRPGPGGLLVPFIAFLAGFAFALFGIWISAVIASVRSMDYVFSGLFTPLFLVAGTFFPLTELPDWVQAVAVVNPLYHAVELIRGSVFGGLSGGAALLHVGVLLGFIVLMWFLAGAQMRRRVVD</sequence>
<dbReference type="Pfam" id="PF01061">
    <property type="entry name" value="ABC2_membrane"/>
    <property type="match status" value="1"/>
</dbReference>